<keyword evidence="1" id="KW-0812">Transmembrane</keyword>
<sequence>VLVFEVDVEDKDLVVLLGICGASSLSMYLSCSRA</sequence>
<dbReference type="EMBL" id="ASHM01215529">
    <property type="protein sequence ID" value="PNX67743.1"/>
    <property type="molecule type" value="Genomic_DNA"/>
</dbReference>
<dbReference type="Proteomes" id="UP000236291">
    <property type="component" value="Unassembled WGS sequence"/>
</dbReference>
<protein>
    <submittedName>
        <fullName evidence="2">Uncharacterized protein</fullName>
    </submittedName>
</protein>
<feature type="transmembrane region" description="Helical" evidence="1">
    <location>
        <begin position="13"/>
        <end position="31"/>
    </location>
</feature>
<organism evidence="2 3">
    <name type="scientific">Trifolium pratense</name>
    <name type="common">Red clover</name>
    <dbReference type="NCBI Taxonomy" id="57577"/>
    <lineage>
        <taxon>Eukaryota</taxon>
        <taxon>Viridiplantae</taxon>
        <taxon>Streptophyta</taxon>
        <taxon>Embryophyta</taxon>
        <taxon>Tracheophyta</taxon>
        <taxon>Spermatophyta</taxon>
        <taxon>Magnoliopsida</taxon>
        <taxon>eudicotyledons</taxon>
        <taxon>Gunneridae</taxon>
        <taxon>Pentapetalae</taxon>
        <taxon>rosids</taxon>
        <taxon>fabids</taxon>
        <taxon>Fabales</taxon>
        <taxon>Fabaceae</taxon>
        <taxon>Papilionoideae</taxon>
        <taxon>50 kb inversion clade</taxon>
        <taxon>NPAAA clade</taxon>
        <taxon>Hologalegina</taxon>
        <taxon>IRL clade</taxon>
        <taxon>Trifolieae</taxon>
        <taxon>Trifolium</taxon>
    </lineage>
</organism>
<feature type="non-terminal residue" evidence="2">
    <location>
        <position position="1"/>
    </location>
</feature>
<comment type="caution">
    <text evidence="2">The sequence shown here is derived from an EMBL/GenBank/DDBJ whole genome shotgun (WGS) entry which is preliminary data.</text>
</comment>
<evidence type="ECO:0000313" key="2">
    <source>
        <dbReference type="EMBL" id="PNX67743.1"/>
    </source>
</evidence>
<gene>
    <name evidence="2" type="ORF">L195_g063662</name>
</gene>
<evidence type="ECO:0000256" key="1">
    <source>
        <dbReference type="SAM" id="Phobius"/>
    </source>
</evidence>
<keyword evidence="1" id="KW-1133">Transmembrane helix</keyword>
<reference evidence="2 3" key="1">
    <citation type="journal article" date="2014" name="Am. J. Bot.">
        <title>Genome assembly and annotation for red clover (Trifolium pratense; Fabaceae).</title>
        <authorList>
            <person name="Istvanek J."/>
            <person name="Jaros M."/>
            <person name="Krenek A."/>
            <person name="Repkova J."/>
        </authorList>
    </citation>
    <scope>NUCLEOTIDE SEQUENCE [LARGE SCALE GENOMIC DNA]</scope>
    <source>
        <strain evidence="3">cv. Tatra</strain>
        <tissue evidence="2">Young leaves</tissue>
    </source>
</reference>
<evidence type="ECO:0000313" key="3">
    <source>
        <dbReference type="Proteomes" id="UP000236291"/>
    </source>
</evidence>
<dbReference type="AlphaFoldDB" id="A0A2K3KND0"/>
<proteinExistence type="predicted"/>
<accession>A0A2K3KND0</accession>
<name>A0A2K3KND0_TRIPR</name>
<reference evidence="2 3" key="2">
    <citation type="journal article" date="2017" name="Front. Plant Sci.">
        <title>Gene Classification and Mining of Molecular Markers Useful in Red Clover (Trifolium pratense) Breeding.</title>
        <authorList>
            <person name="Istvanek J."/>
            <person name="Dluhosova J."/>
            <person name="Dluhos P."/>
            <person name="Patkova L."/>
            <person name="Nedelnik J."/>
            <person name="Repkova J."/>
        </authorList>
    </citation>
    <scope>NUCLEOTIDE SEQUENCE [LARGE SCALE GENOMIC DNA]</scope>
    <source>
        <strain evidence="3">cv. Tatra</strain>
        <tissue evidence="2">Young leaves</tissue>
    </source>
</reference>
<keyword evidence="1" id="KW-0472">Membrane</keyword>